<dbReference type="RefSeq" id="WP_007505131.1">
    <property type="nucleotide sequence ID" value="NZ_AFCE01000147.1"/>
</dbReference>
<reference evidence="7" key="3">
    <citation type="submission" date="2021-08" db="EMBL/GenBank/DDBJ databases">
        <authorList>
            <person name="de Jong S."/>
            <person name="van den Broek M."/>
            <person name="Merkel A."/>
            <person name="de la Torre Cortes P."/>
            <person name="Kalamorz F."/>
            <person name="Cook G."/>
            <person name="van Loosdrecht M."/>
            <person name="McMillan D."/>
        </authorList>
    </citation>
    <scope>NUCLEOTIDE SEQUENCE</scope>
    <source>
        <strain evidence="7">TA2.A1</strain>
    </source>
</reference>
<dbReference type="InterPro" id="IPR039315">
    <property type="entry name" value="CheW"/>
</dbReference>
<dbReference type="SUPFAM" id="SSF50341">
    <property type="entry name" value="CheW-like"/>
    <property type="match status" value="1"/>
</dbReference>
<dbReference type="FunFam" id="2.40.50.180:FF:000002">
    <property type="entry name" value="Chemotaxis protein CheW"/>
    <property type="match status" value="1"/>
</dbReference>
<protein>
    <recommendedName>
        <fullName evidence="2">Chemotaxis protein CheW</fullName>
    </recommendedName>
</protein>
<dbReference type="InterPro" id="IPR002545">
    <property type="entry name" value="CheW-lke_dom"/>
</dbReference>
<gene>
    <name evidence="6" type="ORF">CathTA2_1944</name>
    <name evidence="7" type="ORF">HUR95_11750</name>
</gene>
<dbReference type="eggNOG" id="COG0835">
    <property type="taxonomic scope" value="Bacteria"/>
</dbReference>
<dbReference type="Pfam" id="PF01584">
    <property type="entry name" value="CheW"/>
    <property type="match status" value="1"/>
</dbReference>
<evidence type="ECO:0000256" key="3">
    <source>
        <dbReference type="ARBA" id="ARBA00022490"/>
    </source>
</evidence>
<dbReference type="GO" id="GO:0005829">
    <property type="term" value="C:cytosol"/>
    <property type="evidence" value="ECO:0007669"/>
    <property type="project" value="TreeGrafter"/>
</dbReference>
<evidence type="ECO:0000259" key="5">
    <source>
        <dbReference type="PROSITE" id="PS50851"/>
    </source>
</evidence>
<dbReference type="SMART" id="SM00260">
    <property type="entry name" value="CheW"/>
    <property type="match status" value="1"/>
</dbReference>
<dbReference type="EMBL" id="CP082237">
    <property type="protein sequence ID" value="QZT33002.1"/>
    <property type="molecule type" value="Genomic_DNA"/>
</dbReference>
<keyword evidence="3" id="KW-0963">Cytoplasm</keyword>
<dbReference type="CDD" id="cd00732">
    <property type="entry name" value="CheW"/>
    <property type="match status" value="1"/>
</dbReference>
<organism evidence="6 8">
    <name type="scientific">Caldalkalibacillus thermarum (strain TA2.A1)</name>
    <dbReference type="NCBI Taxonomy" id="986075"/>
    <lineage>
        <taxon>Bacteria</taxon>
        <taxon>Bacillati</taxon>
        <taxon>Bacillota</taxon>
        <taxon>Bacilli</taxon>
        <taxon>Bacillales</taxon>
        <taxon>Bacillaceae</taxon>
        <taxon>Caldalkalibacillus</taxon>
    </lineage>
</organism>
<comment type="subcellular location">
    <subcellularLocation>
        <location evidence="1">Cytoplasm</location>
    </subcellularLocation>
</comment>
<reference evidence="7 9" key="2">
    <citation type="journal article" date="2020" name="Extremophiles">
        <title>Genomic analysis of Caldalkalibacillus thermarum TA2.A1 reveals aerobic alkaliphilic metabolism and evolutionary hallmarks linking alkaliphilic bacteria and plant life.</title>
        <authorList>
            <person name="de Jong S.I."/>
            <person name="van den Broek M.A."/>
            <person name="Merkel A.Y."/>
            <person name="de la Torre Cortes P."/>
            <person name="Kalamorz F."/>
            <person name="Cook G.M."/>
            <person name="van Loosdrecht M.C.M."/>
            <person name="McMillan D.G.G."/>
        </authorList>
    </citation>
    <scope>NUCLEOTIDE SEQUENCE [LARGE SCALE GENOMIC DNA]</scope>
    <source>
        <strain evidence="7 9">TA2.A1</strain>
    </source>
</reference>
<name>F5L7Z4_CALTT</name>
<dbReference type="Proteomes" id="UP000825179">
    <property type="component" value="Chromosome"/>
</dbReference>
<accession>F5L7Z4</accession>
<dbReference type="PANTHER" id="PTHR22617:SF23">
    <property type="entry name" value="CHEMOTAXIS PROTEIN CHEW"/>
    <property type="match status" value="1"/>
</dbReference>
<sequence>MQNEQVKLEEKKVVVFRLDNEEYAIEVEQVRSIEPLQPITRVPHTPPFVKGVINLRGVVTPVIDLRRRFNLDETDDTSTTRIIIVVAGEMEAGLIVDAANDVINIPVDGIEPPPEVVGGVMADYVRGVVRLENRLLTLLNLEHVLSHHNQTNKIEETS</sequence>
<feature type="domain" description="CheW-like" evidence="5">
    <location>
        <begin position="10"/>
        <end position="150"/>
    </location>
</feature>
<dbReference type="Proteomes" id="UP000010716">
    <property type="component" value="Unassembled WGS sequence"/>
</dbReference>
<evidence type="ECO:0000313" key="6">
    <source>
        <dbReference type="EMBL" id="EGL82502.1"/>
    </source>
</evidence>
<dbReference type="Gene3D" id="2.30.30.40">
    <property type="entry name" value="SH3 Domains"/>
    <property type="match status" value="1"/>
</dbReference>
<keyword evidence="4" id="KW-0145">Chemotaxis</keyword>
<dbReference type="Gene3D" id="2.40.50.180">
    <property type="entry name" value="CheA-289, Domain 4"/>
    <property type="match status" value="1"/>
</dbReference>
<evidence type="ECO:0000313" key="9">
    <source>
        <dbReference type="Proteomes" id="UP000825179"/>
    </source>
</evidence>
<evidence type="ECO:0000256" key="4">
    <source>
        <dbReference type="ARBA" id="ARBA00022500"/>
    </source>
</evidence>
<evidence type="ECO:0000256" key="1">
    <source>
        <dbReference type="ARBA" id="ARBA00004496"/>
    </source>
</evidence>
<dbReference type="AlphaFoldDB" id="F5L7Z4"/>
<dbReference type="GO" id="GO:0007165">
    <property type="term" value="P:signal transduction"/>
    <property type="evidence" value="ECO:0007669"/>
    <property type="project" value="InterPro"/>
</dbReference>
<proteinExistence type="predicted"/>
<keyword evidence="9" id="KW-1185">Reference proteome</keyword>
<evidence type="ECO:0000313" key="8">
    <source>
        <dbReference type="Proteomes" id="UP000010716"/>
    </source>
</evidence>
<evidence type="ECO:0000256" key="2">
    <source>
        <dbReference type="ARBA" id="ARBA00021483"/>
    </source>
</evidence>
<dbReference type="EMBL" id="AFCE01000147">
    <property type="protein sequence ID" value="EGL82502.1"/>
    <property type="molecule type" value="Genomic_DNA"/>
</dbReference>
<dbReference type="KEGG" id="cthu:HUR95_11750"/>
<reference evidence="6 8" key="1">
    <citation type="journal article" date="2011" name="J. Bacteriol.">
        <title>Draft genome sequence of the thermoalkaliphilic Caldalkalibacillus thermarum strain TA2.A1.</title>
        <authorList>
            <person name="Kalamorz F."/>
            <person name="Keis S."/>
            <person name="McMillan D.G."/>
            <person name="Olsson K."/>
            <person name="Stanton J.A."/>
            <person name="Stockwell P."/>
            <person name="Black M.A."/>
            <person name="Klingeman D.M."/>
            <person name="Land M.L."/>
            <person name="Han C.S."/>
            <person name="Martin S.L."/>
            <person name="Becher S.A."/>
            <person name="Peddie C.J."/>
            <person name="Morgan H.W."/>
            <person name="Matthies D."/>
            <person name="Preiss L."/>
            <person name="Meier T."/>
            <person name="Brown S.D."/>
            <person name="Cook G.M."/>
        </authorList>
    </citation>
    <scope>NUCLEOTIDE SEQUENCE [LARGE SCALE GENOMIC DNA]</scope>
    <source>
        <strain evidence="6 8">TA2.A1</strain>
    </source>
</reference>
<evidence type="ECO:0000313" key="7">
    <source>
        <dbReference type="EMBL" id="QZT33002.1"/>
    </source>
</evidence>
<dbReference type="GO" id="GO:0006935">
    <property type="term" value="P:chemotaxis"/>
    <property type="evidence" value="ECO:0007669"/>
    <property type="project" value="UniProtKB-KW"/>
</dbReference>
<dbReference type="PANTHER" id="PTHR22617">
    <property type="entry name" value="CHEMOTAXIS SENSOR HISTIDINE KINASE-RELATED"/>
    <property type="match status" value="1"/>
</dbReference>
<dbReference type="OrthoDB" id="9794382at2"/>
<dbReference type="InterPro" id="IPR036061">
    <property type="entry name" value="CheW-like_dom_sf"/>
</dbReference>
<dbReference type="PROSITE" id="PS50851">
    <property type="entry name" value="CHEW"/>
    <property type="match status" value="1"/>
</dbReference>